<keyword evidence="7" id="KW-0407">Ion channel</keyword>
<feature type="domain" description="Potassium channel" evidence="10">
    <location>
        <begin position="168"/>
        <end position="251"/>
    </location>
</feature>
<dbReference type="OrthoDB" id="5989450at2759"/>
<comment type="subcellular location">
    <subcellularLocation>
        <location evidence="1">Membrane</location>
        <topology evidence="1">Multi-pass membrane protein</topology>
    </subcellularLocation>
</comment>
<dbReference type="GO" id="GO:0008076">
    <property type="term" value="C:voltage-gated potassium channel complex"/>
    <property type="evidence" value="ECO:0000318"/>
    <property type="project" value="GO_Central"/>
</dbReference>
<evidence type="ECO:0000256" key="3">
    <source>
        <dbReference type="ARBA" id="ARBA00022692"/>
    </source>
</evidence>
<evidence type="ECO:0000256" key="2">
    <source>
        <dbReference type="ARBA" id="ARBA00022448"/>
    </source>
</evidence>
<gene>
    <name evidence="11" type="ORF">NEMVEDRAFT_v1g201105</name>
</gene>
<dbReference type="PhylomeDB" id="A7RRN5"/>
<reference evidence="11 12" key="1">
    <citation type="journal article" date="2007" name="Science">
        <title>Sea anemone genome reveals ancestral eumetazoan gene repertoire and genomic organization.</title>
        <authorList>
            <person name="Putnam N.H."/>
            <person name="Srivastava M."/>
            <person name="Hellsten U."/>
            <person name="Dirks B."/>
            <person name="Chapman J."/>
            <person name="Salamov A."/>
            <person name="Terry A."/>
            <person name="Shapiro H."/>
            <person name="Lindquist E."/>
            <person name="Kapitonov V.V."/>
            <person name="Jurka J."/>
            <person name="Genikhovich G."/>
            <person name="Grigoriev I.V."/>
            <person name="Lucas S.M."/>
            <person name="Steele R.E."/>
            <person name="Finnerty J.R."/>
            <person name="Technau U."/>
            <person name="Martindale M.Q."/>
            <person name="Rokhsar D.S."/>
        </authorList>
    </citation>
    <scope>NUCLEOTIDE SEQUENCE [LARGE SCALE GENOMIC DNA]</scope>
    <source>
        <strain evidence="12">CH2 X CH6</strain>
    </source>
</reference>
<evidence type="ECO:0000256" key="5">
    <source>
        <dbReference type="ARBA" id="ARBA00023065"/>
    </source>
</evidence>
<dbReference type="GO" id="GO:0015276">
    <property type="term" value="F:ligand-gated monoatomic ion channel activity"/>
    <property type="evidence" value="ECO:0007669"/>
    <property type="project" value="InterPro"/>
</dbReference>
<dbReference type="AlphaFoldDB" id="A7RRN5"/>
<dbReference type="STRING" id="45351.A7RRN5"/>
<dbReference type="InParanoid" id="A7RRN5"/>
<dbReference type="SUPFAM" id="SSF53850">
    <property type="entry name" value="Periplasmic binding protein-like II"/>
    <property type="match status" value="1"/>
</dbReference>
<keyword evidence="12" id="KW-1185">Reference proteome</keyword>
<sequence>MFVKRASCITFFSVFVILNLLVEVSSNNESVTNPPIPPVCNKSRFTICWRSNPPYIFRDKNTTKVTGILPEILQDMLNRCKCPNNELIFTHQVQSEKGLQNCTTMDDVSFVMPFRPYREGDTRERRYLTFVESPGIVLVVNRNALTDQAKSKVLKEVLQVWTVAVLIIMLAAIFGIVVWFLDMRKNPEEFPRSVYPGLFDGLWWAFVTLTTVGYGDKAPKFLLARLFSVVWMFVGLVMVSLLTATMTTALTSGRIENYDNIVGNTIGVLEDSAASQEAFRKGANRKKYSDLDSLYNALEGSKVDGVMVDTYMASYAQYHFNMAGLFKANSFGFLYKHGVLVGGEQMSGLLPECIAGQIDSKPRFADDIIDKYVRGSNLITEEERKGKDFQTDFNIFEKDSAIFQDGLRIFGATLAFLVVLAIVWEIIYRKRKRRSKNLTKYEDGELAMASHNKRLSPAEIHEMMARLEDLEKILGDLSEFRTIYRRLRGDIMAQNEHEVQGAQSGLKNGAFVA</sequence>
<dbReference type="InterPro" id="IPR028325">
    <property type="entry name" value="VG_K_chnl"/>
</dbReference>
<evidence type="ECO:0000256" key="4">
    <source>
        <dbReference type="ARBA" id="ARBA00022989"/>
    </source>
</evidence>
<evidence type="ECO:0000256" key="9">
    <source>
        <dbReference type="SAM" id="SignalP"/>
    </source>
</evidence>
<keyword evidence="9" id="KW-0732">Signal</keyword>
<name>A7RRN5_NEMVE</name>
<feature type="transmembrane region" description="Helical" evidence="8">
    <location>
        <begin position="160"/>
        <end position="181"/>
    </location>
</feature>
<evidence type="ECO:0000256" key="6">
    <source>
        <dbReference type="ARBA" id="ARBA00023136"/>
    </source>
</evidence>
<dbReference type="Pfam" id="PF07885">
    <property type="entry name" value="Ion_trans_2"/>
    <property type="match status" value="1"/>
</dbReference>
<evidence type="ECO:0000256" key="7">
    <source>
        <dbReference type="ARBA" id="ARBA00023303"/>
    </source>
</evidence>
<feature type="signal peptide" evidence="9">
    <location>
        <begin position="1"/>
        <end position="26"/>
    </location>
</feature>
<dbReference type="PANTHER" id="PTHR11537">
    <property type="entry name" value="VOLTAGE-GATED POTASSIUM CHANNEL"/>
    <property type="match status" value="1"/>
</dbReference>
<evidence type="ECO:0000259" key="10">
    <source>
        <dbReference type="Pfam" id="PF07885"/>
    </source>
</evidence>
<keyword evidence="4 8" id="KW-1133">Transmembrane helix</keyword>
<dbReference type="EMBL" id="DS469532">
    <property type="protein sequence ID" value="EDO45791.1"/>
    <property type="molecule type" value="Genomic_DNA"/>
</dbReference>
<dbReference type="SUPFAM" id="SSF81324">
    <property type="entry name" value="Voltage-gated potassium channels"/>
    <property type="match status" value="1"/>
</dbReference>
<dbReference type="Proteomes" id="UP000001593">
    <property type="component" value="Unassembled WGS sequence"/>
</dbReference>
<accession>A7RRN5</accession>
<feature type="chain" id="PRO_5002711477" description="Potassium channel domain-containing protein" evidence="9">
    <location>
        <begin position="27"/>
        <end position="513"/>
    </location>
</feature>
<keyword evidence="3 8" id="KW-0812">Transmembrane</keyword>
<keyword evidence="5" id="KW-0406">Ion transport</keyword>
<dbReference type="Gene3D" id="3.40.190.10">
    <property type="entry name" value="Periplasmic binding protein-like II"/>
    <property type="match status" value="1"/>
</dbReference>
<feature type="transmembrane region" description="Helical" evidence="8">
    <location>
        <begin position="409"/>
        <end position="428"/>
    </location>
</feature>
<dbReference type="OMA" id="LAMASHN"/>
<evidence type="ECO:0000313" key="12">
    <source>
        <dbReference type="Proteomes" id="UP000001593"/>
    </source>
</evidence>
<dbReference type="HOGENOM" id="CLU_037255_0_0_1"/>
<dbReference type="GO" id="GO:0071805">
    <property type="term" value="P:potassium ion transmembrane transport"/>
    <property type="evidence" value="ECO:0000318"/>
    <property type="project" value="GO_Central"/>
</dbReference>
<feature type="transmembrane region" description="Helical" evidence="8">
    <location>
        <begin position="193"/>
        <end position="214"/>
    </location>
</feature>
<dbReference type="PANTHER" id="PTHR11537:SF252">
    <property type="entry name" value="POTASSIUM VOLTAGE-GATED CHANNEL PROTEIN SHAW"/>
    <property type="match status" value="1"/>
</dbReference>
<feature type="transmembrane region" description="Helical" evidence="8">
    <location>
        <begin position="226"/>
        <end position="250"/>
    </location>
</feature>
<keyword evidence="6 8" id="KW-0472">Membrane</keyword>
<dbReference type="Gene3D" id="1.10.287.70">
    <property type="match status" value="1"/>
</dbReference>
<evidence type="ECO:0000313" key="11">
    <source>
        <dbReference type="EMBL" id="EDO45791.1"/>
    </source>
</evidence>
<protein>
    <recommendedName>
        <fullName evidence="10">Potassium channel domain-containing protein</fullName>
    </recommendedName>
</protein>
<dbReference type="GO" id="GO:0001508">
    <property type="term" value="P:action potential"/>
    <property type="evidence" value="ECO:0000318"/>
    <property type="project" value="GO_Central"/>
</dbReference>
<evidence type="ECO:0000256" key="8">
    <source>
        <dbReference type="SAM" id="Phobius"/>
    </source>
</evidence>
<proteinExistence type="predicted"/>
<evidence type="ECO:0000256" key="1">
    <source>
        <dbReference type="ARBA" id="ARBA00004141"/>
    </source>
</evidence>
<keyword evidence="2" id="KW-0813">Transport</keyword>
<organism evidence="11 12">
    <name type="scientific">Nematostella vectensis</name>
    <name type="common">Starlet sea anemone</name>
    <dbReference type="NCBI Taxonomy" id="45351"/>
    <lineage>
        <taxon>Eukaryota</taxon>
        <taxon>Metazoa</taxon>
        <taxon>Cnidaria</taxon>
        <taxon>Anthozoa</taxon>
        <taxon>Hexacorallia</taxon>
        <taxon>Actiniaria</taxon>
        <taxon>Edwardsiidae</taxon>
        <taxon>Nematostella</taxon>
    </lineage>
</organism>
<dbReference type="GO" id="GO:0016020">
    <property type="term" value="C:membrane"/>
    <property type="evidence" value="ECO:0000318"/>
    <property type="project" value="GO_Central"/>
</dbReference>
<dbReference type="GO" id="GO:0005251">
    <property type="term" value="F:delayed rectifier potassium channel activity"/>
    <property type="evidence" value="ECO:0000318"/>
    <property type="project" value="GO_Central"/>
</dbReference>
<dbReference type="InterPro" id="IPR013099">
    <property type="entry name" value="K_chnl_dom"/>
</dbReference>
<dbReference type="KEGG" id="nve:5517927"/>